<proteinExistence type="predicted"/>
<name>A0ABU4YY77_9HYPH</name>
<evidence type="ECO:0000256" key="1">
    <source>
        <dbReference type="SAM" id="MobiDB-lite"/>
    </source>
</evidence>
<gene>
    <name evidence="2" type="ORF">RFN29_05500</name>
</gene>
<protein>
    <recommendedName>
        <fullName evidence="4">Histone</fullName>
    </recommendedName>
</protein>
<organism evidence="2 3">
    <name type="scientific">Mesorhizobium captivum</name>
    <dbReference type="NCBI Taxonomy" id="3072319"/>
    <lineage>
        <taxon>Bacteria</taxon>
        <taxon>Pseudomonadati</taxon>
        <taxon>Pseudomonadota</taxon>
        <taxon>Alphaproteobacteria</taxon>
        <taxon>Hyphomicrobiales</taxon>
        <taxon>Phyllobacteriaceae</taxon>
        <taxon>Mesorhizobium</taxon>
    </lineage>
</organism>
<reference evidence="2 3" key="1">
    <citation type="submission" date="2023-08" db="EMBL/GenBank/DDBJ databases">
        <title>Implementing the SeqCode for naming new Mesorhizobium species isolated from Vachellia karroo root nodules.</title>
        <authorList>
            <person name="Van Lill M."/>
        </authorList>
    </citation>
    <scope>NUCLEOTIDE SEQUENCE [LARGE SCALE GENOMIC DNA]</scope>
    <source>
        <strain evidence="2 3">VK22B</strain>
    </source>
</reference>
<evidence type="ECO:0000313" key="2">
    <source>
        <dbReference type="EMBL" id="MDX8491030.1"/>
    </source>
</evidence>
<comment type="caution">
    <text evidence="2">The sequence shown here is derived from an EMBL/GenBank/DDBJ whole genome shotgun (WGS) entry which is preliminary data.</text>
</comment>
<dbReference type="RefSeq" id="WP_320225114.1">
    <property type="nucleotide sequence ID" value="NZ_JAVIJB010000014.1"/>
</dbReference>
<sequence length="109" mass="10921">MATKTRKPAPARSRANQSRTTQSKAGAAEATAAERTKDAKPTFGKAAPRKVVPGASHKVGAKPVKPHKPAAARSGPVRTVASVAAGAVVATARLAASVFGRGGAKTKAK</sequence>
<dbReference type="Proteomes" id="UP001271249">
    <property type="component" value="Unassembled WGS sequence"/>
</dbReference>
<dbReference type="EMBL" id="JAVIJC010000004">
    <property type="protein sequence ID" value="MDX8491030.1"/>
    <property type="molecule type" value="Genomic_DNA"/>
</dbReference>
<accession>A0ABU4YY77</accession>
<feature type="region of interest" description="Disordered" evidence="1">
    <location>
        <begin position="1"/>
        <end position="76"/>
    </location>
</feature>
<evidence type="ECO:0008006" key="4">
    <source>
        <dbReference type="Google" id="ProtNLM"/>
    </source>
</evidence>
<keyword evidence="3" id="KW-1185">Reference proteome</keyword>
<evidence type="ECO:0000313" key="3">
    <source>
        <dbReference type="Proteomes" id="UP001271249"/>
    </source>
</evidence>
<feature type="compositionally biased region" description="Polar residues" evidence="1">
    <location>
        <begin position="14"/>
        <end position="23"/>
    </location>
</feature>